<dbReference type="Proteomes" id="UP001321473">
    <property type="component" value="Unassembled WGS sequence"/>
</dbReference>
<feature type="region of interest" description="Disordered" evidence="1">
    <location>
        <begin position="71"/>
        <end position="99"/>
    </location>
</feature>
<gene>
    <name evidence="2" type="ORF">V5799_009922</name>
</gene>
<sequence>MDYYASSDSHLERAHEGTLQPHEVAGWLIEDLGVNAEKATFDKWSGGTCVLASEKEESRIVIQTKAHRAGYGDKEGAVPGVRAASAKARPQGQKLETTRGTAMKSPLGSRRIIIAGNDATNGGCYPQPYVHRGRRCNPPAAETTAAARQNKHIASAQPARPGSCAVPP</sequence>
<organism evidence="2 3">
    <name type="scientific">Amblyomma americanum</name>
    <name type="common">Lone star tick</name>
    <dbReference type="NCBI Taxonomy" id="6943"/>
    <lineage>
        <taxon>Eukaryota</taxon>
        <taxon>Metazoa</taxon>
        <taxon>Ecdysozoa</taxon>
        <taxon>Arthropoda</taxon>
        <taxon>Chelicerata</taxon>
        <taxon>Arachnida</taxon>
        <taxon>Acari</taxon>
        <taxon>Parasitiformes</taxon>
        <taxon>Ixodida</taxon>
        <taxon>Ixodoidea</taxon>
        <taxon>Ixodidae</taxon>
        <taxon>Amblyomminae</taxon>
        <taxon>Amblyomma</taxon>
    </lineage>
</organism>
<evidence type="ECO:0000256" key="1">
    <source>
        <dbReference type="SAM" id="MobiDB-lite"/>
    </source>
</evidence>
<reference evidence="2 3" key="1">
    <citation type="journal article" date="2023" name="Arcadia Sci">
        <title>De novo assembly of a long-read Amblyomma americanum tick genome.</title>
        <authorList>
            <person name="Chou S."/>
            <person name="Poskanzer K.E."/>
            <person name="Rollins M."/>
            <person name="Thuy-Boun P.S."/>
        </authorList>
    </citation>
    <scope>NUCLEOTIDE SEQUENCE [LARGE SCALE GENOMIC DNA]</scope>
    <source>
        <strain evidence="2">F_SG_1</strain>
        <tissue evidence="2">Salivary glands</tissue>
    </source>
</reference>
<dbReference type="AlphaFoldDB" id="A0AAQ4FA85"/>
<protein>
    <submittedName>
        <fullName evidence="2">Uncharacterized protein</fullName>
    </submittedName>
</protein>
<dbReference type="EMBL" id="JARKHS020005267">
    <property type="protein sequence ID" value="KAK8783711.1"/>
    <property type="molecule type" value="Genomic_DNA"/>
</dbReference>
<proteinExistence type="predicted"/>
<comment type="caution">
    <text evidence="2">The sequence shown here is derived from an EMBL/GenBank/DDBJ whole genome shotgun (WGS) entry which is preliminary data.</text>
</comment>
<evidence type="ECO:0000313" key="2">
    <source>
        <dbReference type="EMBL" id="KAK8783711.1"/>
    </source>
</evidence>
<keyword evidence="3" id="KW-1185">Reference proteome</keyword>
<feature type="region of interest" description="Disordered" evidence="1">
    <location>
        <begin position="140"/>
        <end position="168"/>
    </location>
</feature>
<name>A0AAQ4FA85_AMBAM</name>
<accession>A0AAQ4FA85</accession>
<evidence type="ECO:0000313" key="3">
    <source>
        <dbReference type="Proteomes" id="UP001321473"/>
    </source>
</evidence>